<dbReference type="PANTHER" id="PTHR31221">
    <property type="entry name" value="WRKY TRANSCRIPTION FACTOR PROTEIN 1-RELATED"/>
    <property type="match status" value="1"/>
</dbReference>
<feature type="region of interest" description="Disordered" evidence="7">
    <location>
        <begin position="45"/>
        <end position="141"/>
    </location>
</feature>
<evidence type="ECO:0000256" key="1">
    <source>
        <dbReference type="ARBA" id="ARBA00004123"/>
    </source>
</evidence>
<name>A0A1U8BGV8_NELNU</name>
<organism evidence="9 10">
    <name type="scientific">Nelumbo nucifera</name>
    <name type="common">Sacred lotus</name>
    <dbReference type="NCBI Taxonomy" id="4432"/>
    <lineage>
        <taxon>Eukaryota</taxon>
        <taxon>Viridiplantae</taxon>
        <taxon>Streptophyta</taxon>
        <taxon>Embryophyta</taxon>
        <taxon>Tracheophyta</taxon>
        <taxon>Spermatophyta</taxon>
        <taxon>Magnoliopsida</taxon>
        <taxon>Proteales</taxon>
        <taxon>Nelumbonaceae</taxon>
        <taxon>Nelumbo</taxon>
    </lineage>
</organism>
<evidence type="ECO:0000313" key="10">
    <source>
        <dbReference type="RefSeq" id="XP_010275819.2"/>
    </source>
</evidence>
<proteinExistence type="predicted"/>
<feature type="region of interest" description="Disordered" evidence="7">
    <location>
        <begin position="363"/>
        <end position="434"/>
    </location>
</feature>
<dbReference type="RefSeq" id="XP_010275819.2">
    <property type="nucleotide sequence ID" value="XM_010277517.2"/>
</dbReference>
<dbReference type="SMART" id="SM00774">
    <property type="entry name" value="WRKY"/>
    <property type="match status" value="2"/>
</dbReference>
<dbReference type="GeneID" id="104610745"/>
<feature type="domain" description="WRKY" evidence="8">
    <location>
        <begin position="297"/>
        <end position="356"/>
    </location>
</feature>
<feature type="compositionally biased region" description="Basic and acidic residues" evidence="7">
    <location>
        <begin position="383"/>
        <end position="410"/>
    </location>
</feature>
<evidence type="ECO:0000256" key="7">
    <source>
        <dbReference type="SAM" id="MobiDB-lite"/>
    </source>
</evidence>
<feature type="compositionally biased region" description="Basic and acidic residues" evidence="7">
    <location>
        <begin position="423"/>
        <end position="434"/>
    </location>
</feature>
<comment type="subcellular location">
    <subcellularLocation>
        <location evidence="1">Nucleus</location>
    </subcellularLocation>
</comment>
<feature type="compositionally biased region" description="Low complexity" evidence="7">
    <location>
        <begin position="228"/>
        <end position="247"/>
    </location>
</feature>
<dbReference type="Proteomes" id="UP000189703">
    <property type="component" value="Unplaced"/>
</dbReference>
<dbReference type="PROSITE" id="PS50811">
    <property type="entry name" value="WRKY"/>
    <property type="match status" value="2"/>
</dbReference>
<dbReference type="InterPro" id="IPR003657">
    <property type="entry name" value="WRKY_dom"/>
</dbReference>
<keyword evidence="5" id="KW-0804">Transcription</keyword>
<dbReference type="InterPro" id="IPR044810">
    <property type="entry name" value="WRKY_plant"/>
</dbReference>
<dbReference type="GO" id="GO:0006355">
    <property type="term" value="P:regulation of DNA-templated transcription"/>
    <property type="evidence" value="ECO:0000318"/>
    <property type="project" value="GO_Central"/>
</dbReference>
<evidence type="ECO:0000313" key="9">
    <source>
        <dbReference type="Proteomes" id="UP000189703"/>
    </source>
</evidence>
<dbReference type="OMA" id="DGPVPMI"/>
<dbReference type="AlphaFoldDB" id="A0A1U8BGV8"/>
<dbReference type="FunCoup" id="A0A1U8BGV8">
    <property type="interactions" value="1043"/>
</dbReference>
<feature type="compositionally biased region" description="Basic and acidic residues" evidence="7">
    <location>
        <begin position="55"/>
        <end position="67"/>
    </location>
</feature>
<evidence type="ECO:0000256" key="2">
    <source>
        <dbReference type="ARBA" id="ARBA00022737"/>
    </source>
</evidence>
<feature type="compositionally biased region" description="Basic and acidic residues" evidence="7">
    <location>
        <begin position="266"/>
        <end position="285"/>
    </location>
</feature>
<evidence type="ECO:0000259" key="8">
    <source>
        <dbReference type="PROSITE" id="PS50811"/>
    </source>
</evidence>
<sequence>MPSLASFKNLFISSIEAETKDENRFTCTKPVSDIENRPKPVLFSANRKAFMADDQGLKAPKEERVTEEVEQIEESEEESEEDEEEGEESEEEKPLPKLQESSLTVSVPDRSSLEAELRDQSSQSETLVVPPSIRSSKNDHDPDCRTFSQLLAGAMASPVANSTAAFSDGLDVKPMISTVHVDSSGFPMVCSPVSLDPAGFKGQFGMSHQEALASVTAQAAQAQVQKQLQAGFPSSSSELSSTSLTQSMPSEPSSTPQEQKVSPVPKDTDVCTPELDKQKSSDQKAKSTHVVMKAPSNDGYNWRKYGQKQVKSTESSRSYYRCTYSDCHAKKKVECCDHSGHVTEIIYKGRHNHDPPRKIRCTKARKSASAVEPDEDSETIDLPVRKLESDPSTPKKELREVTLSTPEKKRPISSASDGGAGLKTEEEHIDEPDAKRRIKDSDTEYSAPLFKTVKEPKIVVQAASDVGISGDGYRWRKYGQKMVKGNPYPRSYYKCTSAGCPVRKHVERSTDDTSAVIITYEGKHDHDMPVPKKRHGPPSAALLIAAAAAMNNAQIKKAETLPNRRASTQWSMDIDSDLAGEKALELGGEKALESARTLLSIGIELKPY</sequence>
<keyword evidence="6" id="KW-0539">Nucleus</keyword>
<accession>A0A1U8BGV8</accession>
<keyword evidence="3" id="KW-0805">Transcription regulation</keyword>
<keyword evidence="4" id="KW-0238">DNA-binding</keyword>
<dbReference type="FunFam" id="2.20.25.80:FF:000006">
    <property type="entry name" value="WRKY transcription factor"/>
    <property type="match status" value="2"/>
</dbReference>
<evidence type="ECO:0000256" key="6">
    <source>
        <dbReference type="ARBA" id="ARBA00023242"/>
    </source>
</evidence>
<feature type="compositionally biased region" description="Polar residues" evidence="7">
    <location>
        <begin position="248"/>
        <end position="260"/>
    </location>
</feature>
<feature type="region of interest" description="Disordered" evidence="7">
    <location>
        <begin position="228"/>
        <end position="298"/>
    </location>
</feature>
<dbReference type="GO" id="GO:0000976">
    <property type="term" value="F:transcription cis-regulatory region binding"/>
    <property type="evidence" value="ECO:0000318"/>
    <property type="project" value="GO_Central"/>
</dbReference>
<dbReference type="Gene3D" id="2.20.25.80">
    <property type="entry name" value="WRKY domain"/>
    <property type="match status" value="2"/>
</dbReference>
<dbReference type="eggNOG" id="ENOG502QSNR">
    <property type="taxonomic scope" value="Eukaryota"/>
</dbReference>
<dbReference type="PANTHER" id="PTHR31221:SF322">
    <property type="entry name" value="WRKY TRANSCRIPTION FACTOR 3-RELATED"/>
    <property type="match status" value="1"/>
</dbReference>
<keyword evidence="9" id="KW-1185">Reference proteome</keyword>
<dbReference type="InParanoid" id="A0A1U8BGV8"/>
<dbReference type="OrthoDB" id="764896at2759"/>
<dbReference type="KEGG" id="nnu:104610745"/>
<dbReference type="GO" id="GO:0003700">
    <property type="term" value="F:DNA-binding transcription factor activity"/>
    <property type="evidence" value="ECO:0000318"/>
    <property type="project" value="GO_Central"/>
</dbReference>
<reference evidence="10" key="1">
    <citation type="submission" date="2025-08" db="UniProtKB">
        <authorList>
            <consortium name="RefSeq"/>
        </authorList>
    </citation>
    <scope>IDENTIFICATION</scope>
</reference>
<dbReference type="InterPro" id="IPR036576">
    <property type="entry name" value="WRKY_dom_sf"/>
</dbReference>
<protein>
    <submittedName>
        <fullName evidence="10">Probable WRKY transcription factor 32 isoform X1</fullName>
    </submittedName>
</protein>
<dbReference type="SUPFAM" id="SSF118290">
    <property type="entry name" value="WRKY DNA-binding domain"/>
    <property type="match status" value="2"/>
</dbReference>
<dbReference type="Pfam" id="PF03106">
    <property type="entry name" value="WRKY"/>
    <property type="match status" value="2"/>
</dbReference>
<evidence type="ECO:0000256" key="5">
    <source>
        <dbReference type="ARBA" id="ARBA00023163"/>
    </source>
</evidence>
<feature type="domain" description="WRKY" evidence="8">
    <location>
        <begin position="464"/>
        <end position="529"/>
    </location>
</feature>
<evidence type="ECO:0000256" key="3">
    <source>
        <dbReference type="ARBA" id="ARBA00023015"/>
    </source>
</evidence>
<dbReference type="GO" id="GO:0005634">
    <property type="term" value="C:nucleus"/>
    <property type="evidence" value="ECO:0000318"/>
    <property type="project" value="GO_Central"/>
</dbReference>
<evidence type="ECO:0000256" key="4">
    <source>
        <dbReference type="ARBA" id="ARBA00023125"/>
    </source>
</evidence>
<feature type="compositionally biased region" description="Acidic residues" evidence="7">
    <location>
        <begin position="68"/>
        <end position="91"/>
    </location>
</feature>
<gene>
    <name evidence="10" type="primary">LOC104610745</name>
</gene>
<keyword evidence="2" id="KW-0677">Repeat</keyword>